<proteinExistence type="predicted"/>
<dbReference type="EMBL" id="AMCI01005159">
    <property type="protein sequence ID" value="EJW96690.1"/>
    <property type="molecule type" value="Genomic_DNA"/>
</dbReference>
<comment type="caution">
    <text evidence="1">The sequence shown here is derived from an EMBL/GenBank/DDBJ whole genome shotgun (WGS) entry which is preliminary data.</text>
</comment>
<organism evidence="1">
    <name type="scientific">gut metagenome</name>
    <dbReference type="NCBI Taxonomy" id="749906"/>
    <lineage>
        <taxon>unclassified sequences</taxon>
        <taxon>metagenomes</taxon>
        <taxon>organismal metagenomes</taxon>
    </lineage>
</organism>
<dbReference type="AlphaFoldDB" id="J9C9V9"/>
<protein>
    <submittedName>
        <fullName evidence="1">Uncharacterized protein</fullName>
    </submittedName>
</protein>
<reference evidence="1" key="1">
    <citation type="journal article" date="2012" name="PLoS ONE">
        <title>Gene sets for utilization of primary and secondary nutrition supplies in the distal gut of endangered iberian lynx.</title>
        <authorList>
            <person name="Alcaide M."/>
            <person name="Messina E."/>
            <person name="Richter M."/>
            <person name="Bargiela R."/>
            <person name="Peplies J."/>
            <person name="Huws S.A."/>
            <person name="Newbold C.J."/>
            <person name="Golyshin P.N."/>
            <person name="Simon M.A."/>
            <person name="Lopez G."/>
            <person name="Yakimov M.M."/>
            <person name="Ferrer M."/>
        </authorList>
    </citation>
    <scope>NUCLEOTIDE SEQUENCE</scope>
</reference>
<dbReference type="InterPro" id="IPR046228">
    <property type="entry name" value="DUF6261"/>
</dbReference>
<name>J9C9V9_9ZZZZ</name>
<gene>
    <name evidence="1" type="ORF">EVA_15199</name>
</gene>
<sequence>MICGNRIRAFSVWRTAFLFIYSLLILCSMAKKIISIDLTRLANGTHIEFLTACCRLYGSAVYEDARFQTAYQRLQHALEAENQAFRLFDANEDLPDIYAAHRRRYACHLCLKSCVYSHAHCPFSPHREVADNLREVFRKYPFTVRMKLDEMSGKMRSLVDEIKGSAAFLNLLAALGLTAVFEEMEKASREVSVKQRARDELATLRRGSRMRGARRAADAAYTDLMFLIQSLAALVGEPYLAAIHSWNVTVERYKLNAKLRKAQVDARENRESE</sequence>
<evidence type="ECO:0000313" key="1">
    <source>
        <dbReference type="EMBL" id="EJW96690.1"/>
    </source>
</evidence>
<accession>J9C9V9</accession>
<dbReference type="Pfam" id="PF19775">
    <property type="entry name" value="DUF6261"/>
    <property type="match status" value="1"/>
</dbReference>